<evidence type="ECO:0000313" key="2">
    <source>
        <dbReference type="Proteomes" id="UP000254866"/>
    </source>
</evidence>
<reference evidence="1 2" key="1">
    <citation type="journal article" date="2018" name="IMA Fungus">
        <title>IMA Genome-F 9: Draft genome sequence of Annulohypoxylon stygium, Aspergillus mulundensis, Berkeleyomyces basicola (syn. Thielaviopsis basicola), Ceratocystis smalleyi, two Cercospora beticola strains, Coleophoma cylindrospora, Fusarium fracticaudum, Phialophora cf. hyalina, and Morchella septimelata.</title>
        <authorList>
            <person name="Wingfield B.D."/>
            <person name="Bills G.F."/>
            <person name="Dong Y."/>
            <person name="Huang W."/>
            <person name="Nel W.J."/>
            <person name="Swalarsk-Parry B.S."/>
            <person name="Vaghefi N."/>
            <person name="Wilken P.M."/>
            <person name="An Z."/>
            <person name="de Beer Z.W."/>
            <person name="De Vos L."/>
            <person name="Chen L."/>
            <person name="Duong T.A."/>
            <person name="Gao Y."/>
            <person name="Hammerbacher A."/>
            <person name="Kikkert J.R."/>
            <person name="Li Y."/>
            <person name="Li H."/>
            <person name="Li K."/>
            <person name="Li Q."/>
            <person name="Liu X."/>
            <person name="Ma X."/>
            <person name="Naidoo K."/>
            <person name="Pethybridge S.J."/>
            <person name="Sun J."/>
            <person name="Steenkamp E.T."/>
            <person name="van der Nest M.A."/>
            <person name="van Wyk S."/>
            <person name="Wingfield M.J."/>
            <person name="Xiong C."/>
            <person name="Yue Q."/>
            <person name="Zhang X."/>
        </authorList>
    </citation>
    <scope>NUCLEOTIDE SEQUENCE [LARGE SCALE GENOMIC DNA]</scope>
    <source>
        <strain evidence="1 2">BP 5553</strain>
    </source>
</reference>
<dbReference type="GeneID" id="43594056"/>
<name>A0A370U0C7_9HELO</name>
<gene>
    <name evidence="1" type="ORF">BP5553_01207</name>
</gene>
<evidence type="ECO:0000313" key="1">
    <source>
        <dbReference type="EMBL" id="RDL41228.1"/>
    </source>
</evidence>
<accession>A0A370U0C7</accession>
<sequence>MENQSYISIPILDELVAFVENGSVYEDAVKSMGSGILNYYFPAINGYSVGPEQNRNNFYPDSIIFRIQRRWAGDRGLVDHTLAEATKAADALEPSLAQLTTALENAITEHGRCWAVLFHGCEIRFYEYHDNLPLKHRLVQWAEAGDPAETVYHVRNNSGTIDRMLCHMGQTAEPPIRL</sequence>
<dbReference type="Proteomes" id="UP000254866">
    <property type="component" value="Unassembled WGS sequence"/>
</dbReference>
<comment type="caution">
    <text evidence="1">The sequence shown here is derived from an EMBL/GenBank/DDBJ whole genome shotgun (WGS) entry which is preliminary data.</text>
</comment>
<dbReference type="OrthoDB" id="3437385at2759"/>
<proteinExistence type="predicted"/>
<dbReference type="EMBL" id="NPIC01000001">
    <property type="protein sequence ID" value="RDL41228.1"/>
    <property type="molecule type" value="Genomic_DNA"/>
</dbReference>
<keyword evidence="2" id="KW-1185">Reference proteome</keyword>
<protein>
    <submittedName>
        <fullName evidence="1">Uncharacterized protein</fullName>
    </submittedName>
</protein>
<dbReference type="RefSeq" id="XP_031873884.1">
    <property type="nucleotide sequence ID" value="XM_032009830.1"/>
</dbReference>
<dbReference type="AlphaFoldDB" id="A0A370U0C7"/>
<organism evidence="1 2">
    <name type="scientific">Venustampulla echinocandica</name>
    <dbReference type="NCBI Taxonomy" id="2656787"/>
    <lineage>
        <taxon>Eukaryota</taxon>
        <taxon>Fungi</taxon>
        <taxon>Dikarya</taxon>
        <taxon>Ascomycota</taxon>
        <taxon>Pezizomycotina</taxon>
        <taxon>Leotiomycetes</taxon>
        <taxon>Helotiales</taxon>
        <taxon>Pleuroascaceae</taxon>
        <taxon>Venustampulla</taxon>
    </lineage>
</organism>